<dbReference type="GeneTree" id="ENSGT00940000158569"/>
<evidence type="ECO:0000313" key="5">
    <source>
        <dbReference type="Ensembl" id="ENSFHEP00000003011.1"/>
    </source>
</evidence>
<dbReference type="CDD" id="cd01100">
    <property type="entry name" value="APPLE_Factor_XI_like"/>
    <property type="match status" value="4"/>
</dbReference>
<feature type="domain" description="Apple" evidence="4">
    <location>
        <begin position="46"/>
        <end position="127"/>
    </location>
</feature>
<sequence length="399" mass="45014">YTLFPHGSGFLFIDSNLNYFFSIPLFSCICGNLFLPLLLFLLPSACIRGFLENVDFPGSDIANLFSPSAEHCQELCSQHPSCLFFSFNRPDKSSGSFQCSLKSSTSGHPRAQVLQLGVTSGYSLKPCNLDLTPCFQQVFEDVDFSGGDYRTFFTVSFEECQRVCTQDPVCQFFTYITGNFTTSNIRYKCHLKFSWYVPRPPAIVLKAGVISGFSQNSQLTQHFDTVCQSQLFSDTDFRGSDFLELKAVSAEHCQFLCSVHPQCTYFSFSRIDFRCFLKNNPNNIMTRAKSGVTSGIPTHLCQIDESWARLTYSGVDFSGSDISFEVVNSTDQCQEKCTENPNCQFYTYHNGSLIFSDHRPRCYMKRVITMPAPPKVKKLDNVVSGFTLRNCRSAEKAQD</sequence>
<keyword evidence="3" id="KW-0472">Membrane</keyword>
<dbReference type="Proteomes" id="UP000265000">
    <property type="component" value="Unplaced"/>
</dbReference>
<keyword evidence="3" id="KW-1133">Transmembrane helix</keyword>
<keyword evidence="6" id="KW-1185">Reference proteome</keyword>
<feature type="domain" description="Apple" evidence="4">
    <location>
        <begin position="301"/>
        <end position="391"/>
    </location>
</feature>
<reference evidence="5" key="1">
    <citation type="submission" date="2025-08" db="UniProtKB">
        <authorList>
            <consortium name="Ensembl"/>
        </authorList>
    </citation>
    <scope>IDENTIFICATION</scope>
</reference>
<evidence type="ECO:0000259" key="4">
    <source>
        <dbReference type="PROSITE" id="PS50948"/>
    </source>
</evidence>
<protein>
    <submittedName>
        <fullName evidence="5">Plasma kallikrein</fullName>
    </submittedName>
</protein>
<dbReference type="PRINTS" id="PR00005">
    <property type="entry name" value="APPLEDOMAIN"/>
</dbReference>
<reference evidence="5" key="2">
    <citation type="submission" date="2025-09" db="UniProtKB">
        <authorList>
            <consortium name="Ensembl"/>
        </authorList>
    </citation>
    <scope>IDENTIFICATION</scope>
</reference>
<organism evidence="5 6">
    <name type="scientific">Fundulus heteroclitus</name>
    <name type="common">Killifish</name>
    <name type="synonym">Mummichog</name>
    <dbReference type="NCBI Taxonomy" id="8078"/>
    <lineage>
        <taxon>Eukaryota</taxon>
        <taxon>Metazoa</taxon>
        <taxon>Chordata</taxon>
        <taxon>Craniata</taxon>
        <taxon>Vertebrata</taxon>
        <taxon>Euteleostomi</taxon>
        <taxon>Actinopterygii</taxon>
        <taxon>Neopterygii</taxon>
        <taxon>Teleostei</taxon>
        <taxon>Neoteleostei</taxon>
        <taxon>Acanthomorphata</taxon>
        <taxon>Ovalentaria</taxon>
        <taxon>Atherinomorphae</taxon>
        <taxon>Cyprinodontiformes</taxon>
        <taxon>Fundulidae</taxon>
        <taxon>Fundulus</taxon>
    </lineage>
</organism>
<keyword evidence="1" id="KW-0677">Repeat</keyword>
<feature type="domain" description="Apple" evidence="4">
    <location>
        <begin position="134"/>
        <end position="217"/>
    </location>
</feature>
<dbReference type="STRING" id="8078.ENSFHEP00000003011"/>
<feature type="domain" description="Apple" evidence="4">
    <location>
        <begin position="227"/>
        <end position="289"/>
    </location>
</feature>
<dbReference type="InterPro" id="IPR003609">
    <property type="entry name" value="Pan_app"/>
</dbReference>
<dbReference type="PANTHER" id="PTHR33946:SF4">
    <property type="entry name" value="COAGULATION FACTOR XI"/>
    <property type="match status" value="1"/>
</dbReference>
<accession>A0A3Q2NUN0</accession>
<keyword evidence="2" id="KW-1015">Disulfide bond</keyword>
<dbReference type="InterPro" id="IPR000177">
    <property type="entry name" value="Apple"/>
</dbReference>
<name>A0A3Q2NUN0_FUNHE</name>
<dbReference type="GO" id="GO:0005576">
    <property type="term" value="C:extracellular region"/>
    <property type="evidence" value="ECO:0007669"/>
    <property type="project" value="InterPro"/>
</dbReference>
<dbReference type="AlphaFoldDB" id="A0A3Q2NUN0"/>
<feature type="transmembrane region" description="Helical" evidence="3">
    <location>
        <begin position="20"/>
        <end position="42"/>
    </location>
</feature>
<dbReference type="Gene3D" id="3.50.4.10">
    <property type="entry name" value="Hepatocyte Growth Factor"/>
    <property type="match status" value="4"/>
</dbReference>
<dbReference type="Ensembl" id="ENSFHET00000011267.1">
    <property type="protein sequence ID" value="ENSFHEP00000003011.1"/>
    <property type="gene ID" value="ENSFHEG00000003834.1"/>
</dbReference>
<dbReference type="Pfam" id="PF00024">
    <property type="entry name" value="PAN_1"/>
    <property type="match status" value="3"/>
</dbReference>
<proteinExistence type="predicted"/>
<dbReference type="SMART" id="SM00223">
    <property type="entry name" value="APPLE"/>
    <property type="match status" value="4"/>
</dbReference>
<dbReference type="PROSITE" id="PS50948">
    <property type="entry name" value="PAN"/>
    <property type="match status" value="4"/>
</dbReference>
<evidence type="ECO:0000256" key="1">
    <source>
        <dbReference type="ARBA" id="ARBA00022737"/>
    </source>
</evidence>
<dbReference type="Pfam" id="PF14295">
    <property type="entry name" value="PAN_4"/>
    <property type="match status" value="1"/>
</dbReference>
<keyword evidence="3" id="KW-0812">Transmembrane</keyword>
<dbReference type="GO" id="GO:0006508">
    <property type="term" value="P:proteolysis"/>
    <property type="evidence" value="ECO:0007669"/>
    <property type="project" value="InterPro"/>
</dbReference>
<dbReference type="PANTHER" id="PTHR33946">
    <property type="match status" value="1"/>
</dbReference>
<evidence type="ECO:0000256" key="2">
    <source>
        <dbReference type="ARBA" id="ARBA00023157"/>
    </source>
</evidence>
<evidence type="ECO:0000313" key="6">
    <source>
        <dbReference type="Proteomes" id="UP000265000"/>
    </source>
</evidence>
<evidence type="ECO:0000256" key="3">
    <source>
        <dbReference type="SAM" id="Phobius"/>
    </source>
</evidence>
<dbReference type="SUPFAM" id="SSF57414">
    <property type="entry name" value="Hairpin loop containing domain-like"/>
    <property type="match status" value="2"/>
</dbReference>